<dbReference type="EMBL" id="JAFNJU010000004">
    <property type="protein sequence ID" value="MBO1264806.1"/>
    <property type="molecule type" value="Genomic_DNA"/>
</dbReference>
<organism evidence="1 2">
    <name type="scientific">Proteiniclasticum aestuarii</name>
    <dbReference type="NCBI Taxonomy" id="2817862"/>
    <lineage>
        <taxon>Bacteria</taxon>
        <taxon>Bacillati</taxon>
        <taxon>Bacillota</taxon>
        <taxon>Clostridia</taxon>
        <taxon>Eubacteriales</taxon>
        <taxon>Clostridiaceae</taxon>
        <taxon>Proteiniclasticum</taxon>
    </lineage>
</organism>
<reference evidence="1" key="1">
    <citation type="submission" date="2021-03" db="EMBL/GenBank/DDBJ databases">
        <title>Proteiniclasticum marinus sp. nov., isolated from tidal flat sediment.</title>
        <authorList>
            <person name="Namirimu T."/>
            <person name="Yang J.-A."/>
            <person name="Yang S.-H."/>
            <person name="Kim Y.-J."/>
            <person name="Kwon K.K."/>
        </authorList>
    </citation>
    <scope>NUCLEOTIDE SEQUENCE</scope>
    <source>
        <strain evidence="1">SCR006</strain>
    </source>
</reference>
<evidence type="ECO:0000313" key="1">
    <source>
        <dbReference type="EMBL" id="MBO1264806.1"/>
    </source>
</evidence>
<dbReference type="Pfam" id="PF05991">
    <property type="entry name" value="NYN_YacP"/>
    <property type="match status" value="1"/>
</dbReference>
<dbReference type="CDD" id="cd10912">
    <property type="entry name" value="PIN_YacP-like"/>
    <property type="match status" value="1"/>
</dbReference>
<sequence>MKKVFIDGYNVINSWAELKELDLGSARDKLIEYMISYASFYDAEVTVVFDAHRVSGNSQHIEKRFSVEIVYTKDKETADDYIERSVDQVGRKVEVLVVTSDNLEQQIIFGRGAQRMSSLEFRQSFKEAEKSITEKTRKLSDTQSLKLYDHMDEESKEKLEKLRRNG</sequence>
<dbReference type="InterPro" id="IPR010298">
    <property type="entry name" value="YacP-like"/>
</dbReference>
<protein>
    <submittedName>
        <fullName evidence="1">NYN domain-containing protein</fullName>
    </submittedName>
</protein>
<accession>A0A939HB71</accession>
<dbReference type="PANTHER" id="PTHR34547:SF1">
    <property type="entry name" value="YACP-LIKE NYN DOMAIN PROTEIN"/>
    <property type="match status" value="1"/>
</dbReference>
<comment type="caution">
    <text evidence="1">The sequence shown here is derived from an EMBL/GenBank/DDBJ whole genome shotgun (WGS) entry which is preliminary data.</text>
</comment>
<evidence type="ECO:0000313" key="2">
    <source>
        <dbReference type="Proteomes" id="UP000664218"/>
    </source>
</evidence>
<name>A0A939HB71_9CLOT</name>
<dbReference type="AlphaFoldDB" id="A0A939HB71"/>
<gene>
    <name evidence="1" type="ORF">J3A84_07160</name>
</gene>
<dbReference type="Proteomes" id="UP000664218">
    <property type="component" value="Unassembled WGS sequence"/>
</dbReference>
<proteinExistence type="predicted"/>
<dbReference type="PANTHER" id="PTHR34547">
    <property type="entry name" value="YACP-LIKE NYN DOMAIN PROTEIN"/>
    <property type="match status" value="1"/>
</dbReference>
<keyword evidence="2" id="KW-1185">Reference proteome</keyword>